<dbReference type="EMBL" id="ASPP01025435">
    <property type="protein sequence ID" value="ETO08016.1"/>
    <property type="molecule type" value="Genomic_DNA"/>
</dbReference>
<dbReference type="Gene3D" id="3.40.50.410">
    <property type="entry name" value="von Willebrand factor, type A domain"/>
    <property type="match status" value="1"/>
</dbReference>
<evidence type="ECO:0008006" key="3">
    <source>
        <dbReference type="Google" id="ProtNLM"/>
    </source>
</evidence>
<gene>
    <name evidence="1" type="ORF">RFI_29372</name>
</gene>
<keyword evidence="2" id="KW-1185">Reference proteome</keyword>
<dbReference type="InterPro" id="IPR036465">
    <property type="entry name" value="vWFA_dom_sf"/>
</dbReference>
<dbReference type="AlphaFoldDB" id="X6M305"/>
<sequence length="209" mass="23596">MFDQISAVLKDNEFPPNCFQMQFVVYRNYNASEDMILQASPWESKPANLRKFMETIRAEYGMGNEAIEIGFAYINSKAEKEDISQVILIGDMPANTKEEVELRRKSKGENYWNKTTFSSPTHYEKELALLKKNNISVHAFYVGEQAKENFEAIARASGGRCAELQINSDKGSELLASIVSETVLKHTGGSKGDELVKAYRAKFAPKLYT</sequence>
<proteinExistence type="predicted"/>
<dbReference type="SUPFAM" id="SSF53300">
    <property type="entry name" value="vWA-like"/>
    <property type="match status" value="1"/>
</dbReference>
<evidence type="ECO:0000313" key="2">
    <source>
        <dbReference type="Proteomes" id="UP000023152"/>
    </source>
</evidence>
<evidence type="ECO:0000313" key="1">
    <source>
        <dbReference type="EMBL" id="ETO08016.1"/>
    </source>
</evidence>
<comment type="caution">
    <text evidence="1">The sequence shown here is derived from an EMBL/GenBank/DDBJ whole genome shotgun (WGS) entry which is preliminary data.</text>
</comment>
<reference evidence="1 2" key="1">
    <citation type="journal article" date="2013" name="Curr. Biol.">
        <title>The Genome of the Foraminiferan Reticulomyxa filosa.</title>
        <authorList>
            <person name="Glockner G."/>
            <person name="Hulsmann N."/>
            <person name="Schleicher M."/>
            <person name="Noegel A.A."/>
            <person name="Eichinger L."/>
            <person name="Gallinger C."/>
            <person name="Pawlowski J."/>
            <person name="Sierra R."/>
            <person name="Euteneuer U."/>
            <person name="Pillet L."/>
            <person name="Moustafa A."/>
            <person name="Platzer M."/>
            <person name="Groth M."/>
            <person name="Szafranski K."/>
            <person name="Schliwa M."/>
        </authorList>
    </citation>
    <scope>NUCLEOTIDE SEQUENCE [LARGE SCALE GENOMIC DNA]</scope>
</reference>
<dbReference type="OrthoDB" id="10049489at2759"/>
<protein>
    <recommendedName>
        <fullName evidence="3">VWFA domain-containing protein</fullName>
    </recommendedName>
</protein>
<name>X6M305_RETFI</name>
<dbReference type="Proteomes" id="UP000023152">
    <property type="component" value="Unassembled WGS sequence"/>
</dbReference>
<accession>X6M305</accession>
<organism evidence="1 2">
    <name type="scientific">Reticulomyxa filosa</name>
    <dbReference type="NCBI Taxonomy" id="46433"/>
    <lineage>
        <taxon>Eukaryota</taxon>
        <taxon>Sar</taxon>
        <taxon>Rhizaria</taxon>
        <taxon>Retaria</taxon>
        <taxon>Foraminifera</taxon>
        <taxon>Monothalamids</taxon>
        <taxon>Reticulomyxidae</taxon>
        <taxon>Reticulomyxa</taxon>
    </lineage>
</organism>